<dbReference type="Proteomes" id="UP000028523">
    <property type="component" value="Unassembled WGS sequence"/>
</dbReference>
<evidence type="ECO:0000313" key="3">
    <source>
        <dbReference type="EMBL" id="KFB07308.1"/>
    </source>
</evidence>
<name>A0A084U2X2_MALIO</name>
<dbReference type="AlphaFoldDB" id="A0A084U2X2"/>
<organism evidence="3 4">
    <name type="scientific">Malacoplasma iowae DK-CPA</name>
    <dbReference type="NCBI Taxonomy" id="1394179"/>
    <lineage>
        <taxon>Bacteria</taxon>
        <taxon>Bacillati</taxon>
        <taxon>Mycoplasmatota</taxon>
        <taxon>Mycoplasmoidales</taxon>
        <taxon>Mycoplasmoidaceae</taxon>
        <taxon>Malacoplasma</taxon>
    </lineage>
</organism>
<dbReference type="PANTHER" id="PTHR36846:SF1">
    <property type="entry name" value="PROTEIN VIAA"/>
    <property type="match status" value="1"/>
</dbReference>
<dbReference type="SUPFAM" id="SSF53300">
    <property type="entry name" value="vWA-like"/>
    <property type="match status" value="1"/>
</dbReference>
<dbReference type="PANTHER" id="PTHR36846">
    <property type="entry name" value="PROTEIN VIAA"/>
    <property type="match status" value="1"/>
</dbReference>
<dbReference type="Pfam" id="PF05762">
    <property type="entry name" value="VWA_CoxE"/>
    <property type="match status" value="1"/>
</dbReference>
<feature type="region of interest" description="Disordered" evidence="1">
    <location>
        <begin position="448"/>
        <end position="468"/>
    </location>
</feature>
<comment type="caution">
    <text evidence="3">The sequence shown here is derived from an EMBL/GenBank/DDBJ whole genome shotgun (WGS) entry which is preliminary data.</text>
</comment>
<evidence type="ECO:0000259" key="2">
    <source>
        <dbReference type="PROSITE" id="PS50234"/>
    </source>
</evidence>
<accession>A0A084U2X2</accession>
<evidence type="ECO:0000313" key="4">
    <source>
        <dbReference type="Proteomes" id="UP000028523"/>
    </source>
</evidence>
<dbReference type="RefSeq" id="WP_004024946.1">
    <property type="nucleotide sequence ID" value="NZ_AWQU01000086.1"/>
</dbReference>
<dbReference type="InterPro" id="IPR008912">
    <property type="entry name" value="Uncharacterised_CoxE"/>
</dbReference>
<keyword evidence="4" id="KW-1185">Reference proteome</keyword>
<dbReference type="PROSITE" id="PS50234">
    <property type="entry name" value="VWFA"/>
    <property type="match status" value="1"/>
</dbReference>
<sequence>MELNLKDMIVDLLTNSETTVNKLYEFVNGSGSKPNRKEFETFRKDLINSVKKKKENALELFPIIKYFESKRLTEEDLQNDETLFTVPSEERIAIASPIEILQDVPEKQDYDMHFMWDNIDIEERESLVYKAFNNYFEIIKDDENIRKAIQSWGTFVERNLFITQTERDLFLEDIPQEVFSLHQSDNLSGLLPTEIAQLDDPDLELVFYKNFVEKKLLSYQLWGIEREIIEEIDIFEKDIKDRGPLVLCVDTSGSMRGLKEIFSKAIAMVIVNILEELKVNVILLTFSTKARSVDLSDSKNKLKSTRDVFKKSFYGGSDISVAIDEIYKVLGNKKHRKANILIISDFLFKNPNRETLEKIKKLKERDHHFHSLKINNQDNKSTLETMFTTNWAYKYNFNGLNIDEDEEEIINDIAEANVASKNNLESIKAFGFIKKIKDWDFVAKSDEELKQEEQNVDQPTDNPAPLDI</sequence>
<evidence type="ECO:0000256" key="1">
    <source>
        <dbReference type="SAM" id="MobiDB-lite"/>
    </source>
</evidence>
<dbReference type="SMART" id="SM00327">
    <property type="entry name" value="VWA"/>
    <property type="match status" value="1"/>
</dbReference>
<dbReference type="Gene3D" id="3.40.50.410">
    <property type="entry name" value="von Willebrand factor, type A domain"/>
    <property type="match status" value="1"/>
</dbReference>
<dbReference type="InterPro" id="IPR036465">
    <property type="entry name" value="vWFA_dom_sf"/>
</dbReference>
<proteinExistence type="predicted"/>
<feature type="domain" description="VWFA" evidence="2">
    <location>
        <begin position="244"/>
        <end position="413"/>
    </location>
</feature>
<dbReference type="InterPro" id="IPR002035">
    <property type="entry name" value="VWF_A"/>
</dbReference>
<gene>
    <name evidence="3" type="primary">yieM</name>
    <name evidence="3" type="ORF">P271_139</name>
</gene>
<dbReference type="GeneID" id="96866916"/>
<protein>
    <submittedName>
        <fullName evidence="3">von Willebrand factor type A domain-containing protein</fullName>
    </submittedName>
</protein>
<dbReference type="GO" id="GO:0005829">
    <property type="term" value="C:cytosol"/>
    <property type="evidence" value="ECO:0007669"/>
    <property type="project" value="TreeGrafter"/>
</dbReference>
<dbReference type="EMBL" id="AWQU01000086">
    <property type="protein sequence ID" value="KFB07308.1"/>
    <property type="molecule type" value="Genomic_DNA"/>
</dbReference>
<reference evidence="3 4" key="1">
    <citation type="journal article" date="2014" name="PLoS ONE">
        <title>Reduction of Hydrogen Peroxide Accumulation and Toxicity by a Catalase from Mycoplasma iowae.</title>
        <authorList>
            <person name="Pritchard R.E."/>
            <person name="Prassinos A.J."/>
            <person name="Osborne J.D."/>
            <person name="Raviv Z."/>
            <person name="Balish M.F."/>
        </authorList>
    </citation>
    <scope>NUCLEOTIDE SEQUENCE [LARGE SCALE GENOMIC DNA]</scope>
    <source>
        <strain evidence="3 4">DK-CPA</strain>
    </source>
</reference>